<keyword evidence="1" id="KW-1133">Transmembrane helix</keyword>
<keyword evidence="1" id="KW-0472">Membrane</keyword>
<evidence type="ECO:0000313" key="2">
    <source>
        <dbReference type="EMBL" id="CAE7030657.1"/>
    </source>
</evidence>
<accession>A0A812ICX0</accession>
<evidence type="ECO:0000256" key="1">
    <source>
        <dbReference type="SAM" id="Phobius"/>
    </source>
</evidence>
<keyword evidence="3" id="KW-1185">Reference proteome</keyword>
<dbReference type="EMBL" id="CAJNDS010000225">
    <property type="protein sequence ID" value="CAE7030657.1"/>
    <property type="molecule type" value="Genomic_DNA"/>
</dbReference>
<dbReference type="AlphaFoldDB" id="A0A812ICX0"/>
<feature type="transmembrane region" description="Helical" evidence="1">
    <location>
        <begin position="180"/>
        <end position="202"/>
    </location>
</feature>
<proteinExistence type="predicted"/>
<gene>
    <name evidence="2" type="primary">Kcnh2</name>
    <name evidence="2" type="ORF">SNAT2548_LOCUS3694</name>
</gene>
<organism evidence="2 3">
    <name type="scientific">Symbiodinium natans</name>
    <dbReference type="NCBI Taxonomy" id="878477"/>
    <lineage>
        <taxon>Eukaryota</taxon>
        <taxon>Sar</taxon>
        <taxon>Alveolata</taxon>
        <taxon>Dinophyceae</taxon>
        <taxon>Suessiales</taxon>
        <taxon>Symbiodiniaceae</taxon>
        <taxon>Symbiodinium</taxon>
    </lineage>
</organism>
<protein>
    <submittedName>
        <fullName evidence="2">Kcnh2 protein</fullName>
    </submittedName>
</protein>
<evidence type="ECO:0000313" key="3">
    <source>
        <dbReference type="Proteomes" id="UP000604046"/>
    </source>
</evidence>
<feature type="transmembrane region" description="Helical" evidence="1">
    <location>
        <begin position="214"/>
        <end position="233"/>
    </location>
</feature>
<reference evidence="2" key="1">
    <citation type="submission" date="2021-02" db="EMBL/GenBank/DDBJ databases">
        <authorList>
            <person name="Dougan E. K."/>
            <person name="Rhodes N."/>
            <person name="Thang M."/>
            <person name="Chan C."/>
        </authorList>
    </citation>
    <scope>NUCLEOTIDE SEQUENCE</scope>
</reference>
<keyword evidence="1" id="KW-0812">Transmembrane</keyword>
<dbReference type="OrthoDB" id="421226at2759"/>
<comment type="caution">
    <text evidence="2">The sequence shown here is derived from an EMBL/GenBank/DDBJ whole genome shotgun (WGS) entry which is preliminary data.</text>
</comment>
<dbReference type="Proteomes" id="UP000604046">
    <property type="component" value="Unassembled WGS sequence"/>
</dbReference>
<sequence>MILKEPHGSNDQPPLDIDLMINRAILNEDDFACSACSWLFVRRLLRRGGLSSQEQGKVGLTPVAHIASKTAQQDGTSQPDVVSAGSHCSMNGRALQNWTQLILRASTDFKLAKRMQIPSDPALQLHPLWLTKQQTRQAGFAAASNLRLNISTALKTGDRRTDDSSCLQPYIMNPYGSKRLAWGVLGVVMILWDLVVIPLTVFELGQFEGAVDGMGYMTFCYWLLDLAGSFLVGSDMEGTLEMRPGPIASAQTGCKLR</sequence>
<name>A0A812ICX0_9DINO</name>